<dbReference type="Proteomes" id="UP000240996">
    <property type="component" value="Unassembled WGS sequence"/>
</dbReference>
<proteinExistence type="predicted"/>
<reference evidence="1 2" key="1">
    <citation type="submission" date="2018-04" db="EMBL/GenBank/DDBJ databases">
        <title>Genomic Encyclopedia of Type Strains, Phase III (KMG-III): the genomes of soil and plant-associated and newly described type strains.</title>
        <authorList>
            <person name="Whitman W."/>
        </authorList>
    </citation>
    <scope>NUCLEOTIDE SEQUENCE [LARGE SCALE GENOMIC DNA]</scope>
    <source>
        <strain evidence="1 2">NW12</strain>
    </source>
</reference>
<evidence type="ECO:0000313" key="2">
    <source>
        <dbReference type="Proteomes" id="UP000240996"/>
    </source>
</evidence>
<dbReference type="AlphaFoldDB" id="A0A2T4YN11"/>
<dbReference type="RefSeq" id="WP_167396776.1">
    <property type="nucleotide sequence ID" value="NZ_PZZN01000003.1"/>
</dbReference>
<dbReference type="EMBL" id="PZZN01000003">
    <property type="protein sequence ID" value="PTM44781.1"/>
    <property type="molecule type" value="Genomic_DNA"/>
</dbReference>
<protein>
    <submittedName>
        <fullName evidence="1">Uncharacterized protein</fullName>
    </submittedName>
</protein>
<name>A0A2T4YN11_9SPHN</name>
<accession>A0A2T4YN11</accession>
<gene>
    <name evidence="1" type="ORF">C8J24_2991</name>
</gene>
<comment type="caution">
    <text evidence="1">The sequence shown here is derived from an EMBL/GenBank/DDBJ whole genome shotgun (WGS) entry which is preliminary data.</text>
</comment>
<evidence type="ECO:0000313" key="1">
    <source>
        <dbReference type="EMBL" id="PTM44781.1"/>
    </source>
</evidence>
<keyword evidence="2" id="KW-1185">Reference proteome</keyword>
<organism evidence="1 2">
    <name type="scientific">Sphingomonas aerolata</name>
    <dbReference type="NCBI Taxonomy" id="185951"/>
    <lineage>
        <taxon>Bacteria</taxon>
        <taxon>Pseudomonadati</taxon>
        <taxon>Pseudomonadota</taxon>
        <taxon>Alphaproteobacteria</taxon>
        <taxon>Sphingomonadales</taxon>
        <taxon>Sphingomonadaceae</taxon>
        <taxon>Sphingomonas</taxon>
    </lineage>
</organism>
<sequence length="46" mass="5343">MDNSDKLFMIFIALYVVWQLCQVARAVESISTELLALRTIGEQNRR</sequence>